<reference evidence="1 2" key="1">
    <citation type="submission" date="2018-10" db="EMBL/GenBank/DDBJ databases">
        <title>Improved assembly of the deer mouse Peromyscus maniculatus genome.</title>
        <authorList>
            <person name="Lassance J.-M."/>
            <person name="Hoekstra H.E."/>
        </authorList>
    </citation>
    <scope>NUCLEOTIDE SEQUENCE [LARGE SCALE GENOMIC DNA]</scope>
</reference>
<organism evidence="1 2">
    <name type="scientific">Peromyscus maniculatus bairdii</name>
    <name type="common">Prairie deer mouse</name>
    <dbReference type="NCBI Taxonomy" id="230844"/>
    <lineage>
        <taxon>Eukaryota</taxon>
        <taxon>Metazoa</taxon>
        <taxon>Chordata</taxon>
        <taxon>Craniata</taxon>
        <taxon>Vertebrata</taxon>
        <taxon>Euteleostomi</taxon>
        <taxon>Mammalia</taxon>
        <taxon>Eutheria</taxon>
        <taxon>Euarchontoglires</taxon>
        <taxon>Glires</taxon>
        <taxon>Rodentia</taxon>
        <taxon>Myomorpha</taxon>
        <taxon>Muroidea</taxon>
        <taxon>Cricetidae</taxon>
        <taxon>Neotominae</taxon>
        <taxon>Peromyscus</taxon>
    </lineage>
</organism>
<accession>A0A8C8W867</accession>
<protein>
    <submittedName>
        <fullName evidence="1">Uncharacterized protein</fullName>
    </submittedName>
</protein>
<dbReference type="Proteomes" id="UP000694547">
    <property type="component" value="Chromosome 10"/>
</dbReference>
<dbReference type="Ensembl" id="ENSPEMT00000003725.2">
    <property type="protein sequence ID" value="ENSPEMP00000037157.1"/>
    <property type="gene ID" value="ENSPEMG00000002984.2"/>
</dbReference>
<keyword evidence="2" id="KW-1185">Reference proteome</keyword>
<evidence type="ECO:0000313" key="1">
    <source>
        <dbReference type="Ensembl" id="ENSPEMP00000037157.1"/>
    </source>
</evidence>
<reference evidence="1" key="2">
    <citation type="submission" date="2025-08" db="UniProtKB">
        <authorList>
            <consortium name="Ensembl"/>
        </authorList>
    </citation>
    <scope>IDENTIFICATION</scope>
</reference>
<name>A0A8C8W867_PERMB</name>
<dbReference type="AlphaFoldDB" id="A0A8C8W867"/>
<sequence length="82" mass="9233">MDLREFEVSLVYRVNSRIAGATHRNPVSKKLKKKKKPWRLQQLSPGPCAVCTLELTFSTYLGFKRDVDSELPASTALSLPRG</sequence>
<evidence type="ECO:0000313" key="2">
    <source>
        <dbReference type="Proteomes" id="UP000694547"/>
    </source>
</evidence>
<proteinExistence type="predicted"/>
<reference evidence="1" key="3">
    <citation type="submission" date="2025-09" db="UniProtKB">
        <authorList>
            <consortium name="Ensembl"/>
        </authorList>
    </citation>
    <scope>IDENTIFICATION</scope>
</reference>